<evidence type="ECO:0000313" key="2">
    <source>
        <dbReference type="Proteomes" id="UP001144612"/>
    </source>
</evidence>
<protein>
    <submittedName>
        <fullName evidence="1">Uncharacterized protein</fullName>
    </submittedName>
</protein>
<accession>A0ABT4D838</accession>
<dbReference type="RefSeq" id="WP_268060877.1">
    <property type="nucleotide sequence ID" value="NZ_JAPQFJ010000006.1"/>
</dbReference>
<name>A0ABT4D838_9CLOT</name>
<sequence>MYRKLDNDTWEEYLNKFNSIKDTITVKDFCAENNLNKSQFINNFIDYVEREIKDALPRSPLGKALDYAKKHLPGLKNVLFRWFFGS</sequence>
<gene>
    <name evidence="1" type="ORF">OW729_07580</name>
</gene>
<dbReference type="EMBL" id="JAPQFJ010000006">
    <property type="protein sequence ID" value="MCY6958462.1"/>
    <property type="molecule type" value="Genomic_DNA"/>
</dbReference>
<comment type="caution">
    <text evidence="1">The sequence shown here is derived from an EMBL/GenBank/DDBJ whole genome shotgun (WGS) entry which is preliminary data.</text>
</comment>
<reference evidence="1" key="1">
    <citation type="submission" date="2022-12" db="EMBL/GenBank/DDBJ databases">
        <title>Clostridium sp. nov., isolated from industrial wastewater.</title>
        <authorList>
            <person name="Jiayan W."/>
        </authorList>
    </citation>
    <scope>NUCLEOTIDE SEQUENCE</scope>
    <source>
        <strain evidence="1">ZC22-4</strain>
    </source>
</reference>
<dbReference type="Proteomes" id="UP001144612">
    <property type="component" value="Unassembled WGS sequence"/>
</dbReference>
<keyword evidence="2" id="KW-1185">Reference proteome</keyword>
<proteinExistence type="predicted"/>
<evidence type="ECO:0000313" key="1">
    <source>
        <dbReference type="EMBL" id="MCY6958462.1"/>
    </source>
</evidence>
<organism evidence="1 2">
    <name type="scientific">Clostridium brassicae</name>
    <dbReference type="NCBI Taxonomy" id="2999072"/>
    <lineage>
        <taxon>Bacteria</taxon>
        <taxon>Bacillati</taxon>
        <taxon>Bacillota</taxon>
        <taxon>Clostridia</taxon>
        <taxon>Eubacteriales</taxon>
        <taxon>Clostridiaceae</taxon>
        <taxon>Clostridium</taxon>
    </lineage>
</organism>